<proteinExistence type="predicted"/>
<evidence type="ECO:0000313" key="2">
    <source>
        <dbReference type="EMBL" id="AYB30641.1"/>
    </source>
</evidence>
<sequence>MNIVKIKETCLYVHDLEEARNFYHDVLGLPVISYLPGKHLFLRAGDSVLLCFNPDDSKTKKSPPPHYGGGQQHFAFEVPKDDYERTKAEIKGKGITLIDEVIWSSGRESFYFHDPAGNILEVLPDAGIWD</sequence>
<reference evidence="3" key="1">
    <citation type="submission" date="2018-09" db="EMBL/GenBank/DDBJ databases">
        <title>Chryseolinea sp. KIS68-18 isolated from soil.</title>
        <authorList>
            <person name="Weon H.-Y."/>
            <person name="Kwon S.-W."/>
            <person name="Lee S.A."/>
        </authorList>
    </citation>
    <scope>NUCLEOTIDE SEQUENCE [LARGE SCALE GENOMIC DNA]</scope>
    <source>
        <strain evidence="3">KIS68-18</strain>
    </source>
</reference>
<dbReference type="PANTHER" id="PTHR21366">
    <property type="entry name" value="GLYOXALASE FAMILY PROTEIN"/>
    <property type="match status" value="1"/>
</dbReference>
<dbReference type="PANTHER" id="PTHR21366:SF22">
    <property type="entry name" value="VOC DOMAIN-CONTAINING PROTEIN"/>
    <property type="match status" value="1"/>
</dbReference>
<feature type="domain" description="VOC" evidence="1">
    <location>
        <begin position="5"/>
        <end position="125"/>
    </location>
</feature>
<dbReference type="AlphaFoldDB" id="A0A385SJW5"/>
<dbReference type="OrthoDB" id="192739at2"/>
<evidence type="ECO:0000313" key="3">
    <source>
        <dbReference type="Proteomes" id="UP000266183"/>
    </source>
</evidence>
<dbReference type="EMBL" id="CP032382">
    <property type="protein sequence ID" value="AYB30641.1"/>
    <property type="molecule type" value="Genomic_DNA"/>
</dbReference>
<protein>
    <submittedName>
        <fullName evidence="2">Glyoxalase</fullName>
    </submittedName>
</protein>
<dbReference type="InterPro" id="IPR050383">
    <property type="entry name" value="GlyoxalaseI/FosfomycinResist"/>
</dbReference>
<evidence type="ECO:0000259" key="1">
    <source>
        <dbReference type="PROSITE" id="PS51819"/>
    </source>
</evidence>
<dbReference type="Proteomes" id="UP000266183">
    <property type="component" value="Chromosome"/>
</dbReference>
<dbReference type="RefSeq" id="WP_119753946.1">
    <property type="nucleotide sequence ID" value="NZ_CP032382.1"/>
</dbReference>
<dbReference type="InterPro" id="IPR029068">
    <property type="entry name" value="Glyas_Bleomycin-R_OHBP_Dase"/>
</dbReference>
<accession>A0A385SJW5</accession>
<dbReference type="Pfam" id="PF00903">
    <property type="entry name" value="Glyoxalase"/>
    <property type="match status" value="1"/>
</dbReference>
<organism evidence="2 3">
    <name type="scientific">Chryseolinea soli</name>
    <dbReference type="NCBI Taxonomy" id="2321403"/>
    <lineage>
        <taxon>Bacteria</taxon>
        <taxon>Pseudomonadati</taxon>
        <taxon>Bacteroidota</taxon>
        <taxon>Cytophagia</taxon>
        <taxon>Cytophagales</taxon>
        <taxon>Fulvivirgaceae</taxon>
        <taxon>Chryseolinea</taxon>
    </lineage>
</organism>
<name>A0A385SJW5_9BACT</name>
<dbReference type="SUPFAM" id="SSF54593">
    <property type="entry name" value="Glyoxalase/Bleomycin resistance protein/Dihydroxybiphenyl dioxygenase"/>
    <property type="match status" value="1"/>
</dbReference>
<dbReference type="PROSITE" id="PS51819">
    <property type="entry name" value="VOC"/>
    <property type="match status" value="1"/>
</dbReference>
<dbReference type="Gene3D" id="3.10.180.10">
    <property type="entry name" value="2,3-Dihydroxybiphenyl 1,2-Dioxygenase, domain 1"/>
    <property type="match status" value="1"/>
</dbReference>
<dbReference type="KEGG" id="chk:D4L85_08655"/>
<dbReference type="InterPro" id="IPR004360">
    <property type="entry name" value="Glyas_Fos-R_dOase_dom"/>
</dbReference>
<keyword evidence="3" id="KW-1185">Reference proteome</keyword>
<dbReference type="InterPro" id="IPR037523">
    <property type="entry name" value="VOC_core"/>
</dbReference>
<gene>
    <name evidence="2" type="ORF">D4L85_08655</name>
</gene>